<evidence type="ECO:0000313" key="3">
    <source>
        <dbReference type="Proteomes" id="UP000194800"/>
    </source>
</evidence>
<dbReference type="AlphaFoldDB" id="A0A242NIQ6"/>
<dbReference type="PROSITE" id="PS51257">
    <property type="entry name" value="PROKAR_LIPOPROTEIN"/>
    <property type="match status" value="1"/>
</dbReference>
<dbReference type="RefSeq" id="WP_086272573.1">
    <property type="nucleotide sequence ID" value="NZ_MZNE01000090.1"/>
</dbReference>
<proteinExistence type="predicted"/>
<protein>
    <recommendedName>
        <fullName evidence="5">Lipoprotein</fullName>
    </recommendedName>
</protein>
<evidence type="ECO:0000313" key="2">
    <source>
        <dbReference type="EMBL" id="OTQ08525.1"/>
    </source>
</evidence>
<keyword evidence="3" id="KW-1185">Reference proteome</keyword>
<dbReference type="OrthoDB" id="8859045at2"/>
<evidence type="ECO:0008006" key="5">
    <source>
        <dbReference type="Google" id="ProtNLM"/>
    </source>
</evidence>
<comment type="caution">
    <text evidence="1">The sequence shown here is derived from an EMBL/GenBank/DDBJ whole genome shotgun (WGS) entry which is preliminary data.</text>
</comment>
<dbReference type="Proteomes" id="UP000194977">
    <property type="component" value="Unassembled WGS sequence"/>
</dbReference>
<dbReference type="EMBL" id="NARP01000011">
    <property type="protein sequence ID" value="OTQ00159.1"/>
    <property type="molecule type" value="Genomic_DNA"/>
</dbReference>
<gene>
    <name evidence="2" type="ORF">B6C91_12070</name>
    <name evidence="1" type="ORF">B6D08_05585</name>
</gene>
<sequence>MLKHTIYIFLLLLFVSGCNKQLSEEDKAKVAALNIELTQTNDDIKATTENYEQYSSGLIKSLIAARLEVLKTNKNLVEQRINSIESGAAVKVETLVTNPNPELAEHLQSEIQSMKQEIKIDKNEASKYSGGLILSMKLMTIATKEQSLAALQQKYLTVKYGLSSLPKIDMEIPKPIKESDPNVPLESRL</sequence>
<organism evidence="1 4">
    <name type="scientific">Gilliamella apicola</name>
    <dbReference type="NCBI Taxonomy" id="1196095"/>
    <lineage>
        <taxon>Bacteria</taxon>
        <taxon>Pseudomonadati</taxon>
        <taxon>Pseudomonadota</taxon>
        <taxon>Gammaproteobacteria</taxon>
        <taxon>Orbales</taxon>
        <taxon>Orbaceae</taxon>
        <taxon>Gilliamella</taxon>
    </lineage>
</organism>
<evidence type="ECO:0000313" key="1">
    <source>
        <dbReference type="EMBL" id="OTQ00159.1"/>
    </source>
</evidence>
<reference evidence="3 4" key="1">
    <citation type="submission" date="2017-03" db="EMBL/GenBank/DDBJ databases">
        <title>Comparative genomics of honeybee gut symbionts reveal geographically distinct and subgroup specific antibiotic resistance.</title>
        <authorList>
            <person name="Ludvigsen J."/>
            <person name="Porcellato D."/>
            <person name="Labee-Lund T.M."/>
            <person name="Amdam G.V."/>
            <person name="Rudi K."/>
        </authorList>
    </citation>
    <scope>NUCLEOTIDE SEQUENCE [LARGE SCALE GENOMIC DNA]</scope>
    <source>
        <strain evidence="1 4">A-7-12</strain>
        <strain evidence="2 3">A-9-12</strain>
    </source>
</reference>
<dbReference type="Proteomes" id="UP000194800">
    <property type="component" value="Unassembled WGS sequence"/>
</dbReference>
<evidence type="ECO:0000313" key="4">
    <source>
        <dbReference type="Proteomes" id="UP000194977"/>
    </source>
</evidence>
<name>A0A242NIQ6_9GAMM</name>
<dbReference type="EMBL" id="NART01000080">
    <property type="protein sequence ID" value="OTQ08525.1"/>
    <property type="molecule type" value="Genomic_DNA"/>
</dbReference>
<accession>A0A242NIQ6</accession>